<keyword evidence="3" id="KW-0732">Signal</keyword>
<dbReference type="PANTHER" id="PTHR47333">
    <property type="entry name" value="VON WILLEBRAND FACTOR C AND EGF DOMAIN-CONTAINING PROTEIN"/>
    <property type="match status" value="1"/>
</dbReference>
<reference evidence="7" key="1">
    <citation type="submission" date="2020-08" db="EMBL/GenBank/DDBJ databases">
        <title>Chromosome-level assembly of Southern catfish (Silurus meridionalis) provides insights into visual adaptation to the nocturnal and benthic lifestyles.</title>
        <authorList>
            <person name="Zhang Y."/>
            <person name="Wang D."/>
            <person name="Peng Z."/>
        </authorList>
    </citation>
    <scope>NUCLEOTIDE SEQUENCE</scope>
    <source>
        <strain evidence="7">SWU-2019-XX</strain>
        <tissue evidence="7">Muscle</tissue>
    </source>
</reference>
<evidence type="ECO:0000256" key="3">
    <source>
        <dbReference type="ARBA" id="ARBA00022729"/>
    </source>
</evidence>
<keyword evidence="8" id="KW-1185">Reference proteome</keyword>
<accession>A0A8T0BSN9</accession>
<dbReference type="GO" id="GO:0005576">
    <property type="term" value="C:extracellular region"/>
    <property type="evidence" value="ECO:0007669"/>
    <property type="project" value="UniProtKB-SubCell"/>
</dbReference>
<proteinExistence type="predicted"/>
<evidence type="ECO:0000256" key="4">
    <source>
        <dbReference type="ARBA" id="ARBA00023157"/>
    </source>
</evidence>
<feature type="domain" description="EGF-like calcium-binding" evidence="6">
    <location>
        <begin position="3"/>
        <end position="43"/>
    </location>
</feature>
<sequence length="90" mass="9694">MEDINECNQPSGLCSHSCMNTPGHIHCYYGPGYTLNADGKSCSRPEKADCSHYQQGCQIGKNGALICSCQPGIQWAIDKRTCKGAPAQTN</sequence>
<dbReference type="InterPro" id="IPR001881">
    <property type="entry name" value="EGF-like_Ca-bd_dom"/>
</dbReference>
<keyword evidence="2" id="KW-0964">Secreted</keyword>
<dbReference type="GO" id="GO:0005509">
    <property type="term" value="F:calcium ion binding"/>
    <property type="evidence" value="ECO:0007669"/>
    <property type="project" value="InterPro"/>
</dbReference>
<keyword evidence="4" id="KW-1015">Disulfide bond</keyword>
<comment type="caution">
    <text evidence="7">The sequence shown here is derived from an EMBL/GenBank/DDBJ whole genome shotgun (WGS) entry which is preliminary data.</text>
</comment>
<evidence type="ECO:0000256" key="1">
    <source>
        <dbReference type="ARBA" id="ARBA00004613"/>
    </source>
</evidence>
<dbReference type="PANTHER" id="PTHR47333:SF4">
    <property type="entry name" value="EGF-LIKE DOMAIN-CONTAINING PROTEIN"/>
    <property type="match status" value="1"/>
</dbReference>
<gene>
    <name evidence="7" type="ORF">HF521_008971</name>
</gene>
<evidence type="ECO:0000259" key="6">
    <source>
        <dbReference type="SMART" id="SM00179"/>
    </source>
</evidence>
<protein>
    <recommendedName>
        <fullName evidence="6">EGF-like calcium-binding domain-containing protein</fullName>
    </recommendedName>
</protein>
<evidence type="ECO:0000256" key="5">
    <source>
        <dbReference type="ARBA" id="ARBA00023180"/>
    </source>
</evidence>
<name>A0A8T0BSN9_SILME</name>
<comment type="subcellular location">
    <subcellularLocation>
        <location evidence="1">Secreted</location>
    </subcellularLocation>
</comment>
<keyword evidence="5" id="KW-0325">Glycoprotein</keyword>
<dbReference type="InterPro" id="IPR052080">
    <property type="entry name" value="vWF_C/EGF_Fibrillin"/>
</dbReference>
<dbReference type="SMART" id="SM00179">
    <property type="entry name" value="EGF_CA"/>
    <property type="match status" value="1"/>
</dbReference>
<dbReference type="Gene3D" id="2.10.25.10">
    <property type="entry name" value="Laminin"/>
    <property type="match status" value="1"/>
</dbReference>
<dbReference type="SUPFAM" id="SSF57196">
    <property type="entry name" value="EGF/Laminin"/>
    <property type="match status" value="1"/>
</dbReference>
<evidence type="ECO:0000313" key="7">
    <source>
        <dbReference type="EMBL" id="KAF7710099.1"/>
    </source>
</evidence>
<dbReference type="Proteomes" id="UP000606274">
    <property type="component" value="Unassembled WGS sequence"/>
</dbReference>
<dbReference type="AlphaFoldDB" id="A0A8T0BSN9"/>
<organism evidence="7 8">
    <name type="scientific">Silurus meridionalis</name>
    <name type="common">Southern catfish</name>
    <name type="synonym">Silurus soldatovi meridionalis</name>
    <dbReference type="NCBI Taxonomy" id="175797"/>
    <lineage>
        <taxon>Eukaryota</taxon>
        <taxon>Metazoa</taxon>
        <taxon>Chordata</taxon>
        <taxon>Craniata</taxon>
        <taxon>Vertebrata</taxon>
        <taxon>Euteleostomi</taxon>
        <taxon>Actinopterygii</taxon>
        <taxon>Neopterygii</taxon>
        <taxon>Teleostei</taxon>
        <taxon>Ostariophysi</taxon>
        <taxon>Siluriformes</taxon>
        <taxon>Siluridae</taxon>
        <taxon>Silurus</taxon>
    </lineage>
</organism>
<dbReference type="EMBL" id="JABFDY010000002">
    <property type="protein sequence ID" value="KAF7710099.1"/>
    <property type="molecule type" value="Genomic_DNA"/>
</dbReference>
<evidence type="ECO:0000313" key="8">
    <source>
        <dbReference type="Proteomes" id="UP000606274"/>
    </source>
</evidence>
<evidence type="ECO:0000256" key="2">
    <source>
        <dbReference type="ARBA" id="ARBA00022525"/>
    </source>
</evidence>